<dbReference type="AlphaFoldDB" id="A0A1I3MW73"/>
<dbReference type="InterPro" id="IPR011083">
    <property type="entry name" value="Phage_tail_collar_dom"/>
</dbReference>
<dbReference type="EMBL" id="FORG01000005">
    <property type="protein sequence ID" value="SFJ01253.1"/>
    <property type="molecule type" value="Genomic_DNA"/>
</dbReference>
<dbReference type="Pfam" id="PF07484">
    <property type="entry name" value="Collar"/>
    <property type="match status" value="1"/>
</dbReference>
<dbReference type="PANTHER" id="PTHR35191:SF1">
    <property type="entry name" value="PROPHAGE SIDE TAIL FIBER PROTEIN HOMOLOG STFQ-RELATED"/>
    <property type="match status" value="1"/>
</dbReference>
<accession>A0A1I3MW73</accession>
<dbReference type="EMBL" id="NITY01000001">
    <property type="protein sequence ID" value="PHM45861.1"/>
    <property type="molecule type" value="Genomic_DNA"/>
</dbReference>
<dbReference type="PANTHER" id="PTHR35191">
    <property type="entry name" value="PROPHAGE SIDE TAIL FIBER PROTEIN HOMOLOG STFQ-RELATED"/>
    <property type="match status" value="1"/>
</dbReference>
<sequence>MNTQDNKPDASCSEDCDLFIVPSRKYVKETIDKKIEEHAKGRNHPDATLREKGFVTLNSLVNSDDETYAATPKAVKIAYDLAHIANQNANNANENANLALPVGVPVPWPTEFAPEGWLICNGDSYIAN</sequence>
<dbReference type="Gene3D" id="3.90.1340.10">
    <property type="entry name" value="Phage tail collar domain"/>
    <property type="match status" value="1"/>
</dbReference>
<gene>
    <name evidence="5" type="ORF">SAMN05421680_1058</name>
    <name evidence="4" type="ORF">Xmau_00252</name>
</gene>
<dbReference type="RefSeq" id="WP_092509070.1">
    <property type="nucleotide sequence ID" value="NZ_CAWNQB010000001.1"/>
</dbReference>
<evidence type="ECO:0000313" key="5">
    <source>
        <dbReference type="EMBL" id="SFJ01253.1"/>
    </source>
</evidence>
<keyword evidence="2" id="KW-0945">Host-virus interaction</keyword>
<dbReference type="InterPro" id="IPR051934">
    <property type="entry name" value="Phage_Tail_Fiber_Structural"/>
</dbReference>
<reference evidence="4 7" key="3">
    <citation type="journal article" date="2017" name="Nat. Microbiol.">
        <title>Natural product diversity associated with the nematode symbionts Photorhabdus and Xenorhabdus.</title>
        <authorList>
            <person name="Tobias N.J."/>
            <person name="Wolff H."/>
            <person name="Djahanschiri B."/>
            <person name="Grundmann F."/>
            <person name="Kronenwerth M."/>
            <person name="Shi Y.M."/>
            <person name="Simonyi S."/>
            <person name="Grun P."/>
            <person name="Shapiro-Ilan D."/>
            <person name="Pidot S.J."/>
            <person name="Stinear T.P."/>
            <person name="Ebersberger I."/>
            <person name="Bode H.B."/>
        </authorList>
    </citation>
    <scope>NUCLEOTIDE SEQUENCE [LARGE SCALE GENOMIC DNA]</scope>
    <source>
        <strain evidence="4 7">DSM 17908</strain>
    </source>
</reference>
<evidence type="ECO:0000313" key="4">
    <source>
        <dbReference type="EMBL" id="PHM45861.1"/>
    </source>
</evidence>
<comment type="subcellular location">
    <subcellularLocation>
        <location evidence="1">Virion</location>
    </subcellularLocation>
</comment>
<feature type="domain" description="Phage tail collar" evidence="3">
    <location>
        <begin position="103"/>
        <end position="125"/>
    </location>
</feature>
<dbReference type="SUPFAM" id="SSF88874">
    <property type="entry name" value="Receptor-binding domain of short tail fibre protein gp12"/>
    <property type="match status" value="1"/>
</dbReference>
<evidence type="ECO:0000256" key="2">
    <source>
        <dbReference type="ARBA" id="ARBA00022581"/>
    </source>
</evidence>
<proteinExistence type="predicted"/>
<evidence type="ECO:0000256" key="1">
    <source>
        <dbReference type="ARBA" id="ARBA00004328"/>
    </source>
</evidence>
<keyword evidence="7" id="KW-1185">Reference proteome</keyword>
<name>A0A1I3MW73_9GAMM</name>
<dbReference type="Proteomes" id="UP000198919">
    <property type="component" value="Unassembled WGS sequence"/>
</dbReference>
<dbReference type="InterPro" id="IPR037053">
    <property type="entry name" value="Phage_tail_collar_dom_sf"/>
</dbReference>
<reference evidence="5" key="2">
    <citation type="submission" date="2016-10" db="EMBL/GenBank/DDBJ databases">
        <authorList>
            <person name="de Groot N.N."/>
        </authorList>
    </citation>
    <scope>NUCLEOTIDE SEQUENCE [LARGE SCALE GENOMIC DNA]</scope>
    <source>
        <strain evidence="5">DSM 17908</strain>
    </source>
</reference>
<dbReference type="STRING" id="351675.SAMN05421680_1058"/>
<reference evidence="6" key="1">
    <citation type="submission" date="2016-10" db="EMBL/GenBank/DDBJ databases">
        <authorList>
            <person name="Varghese N."/>
            <person name="Submissions S."/>
        </authorList>
    </citation>
    <scope>NUCLEOTIDE SEQUENCE [LARGE SCALE GENOMIC DNA]</scope>
    <source>
        <strain evidence="6">DSM 17908</strain>
    </source>
</reference>
<dbReference type="OrthoDB" id="6402811at2"/>
<dbReference type="Proteomes" id="UP000224607">
    <property type="component" value="Unassembled WGS sequence"/>
</dbReference>
<dbReference type="GO" id="GO:0019062">
    <property type="term" value="P:virion attachment to host cell"/>
    <property type="evidence" value="ECO:0007669"/>
    <property type="project" value="InterPro"/>
</dbReference>
<dbReference type="InterPro" id="IPR005068">
    <property type="entry name" value="Phage_lambda_Stf-r2"/>
</dbReference>
<organism evidence="5 6">
    <name type="scientific">Xenorhabdus mauleonii</name>
    <dbReference type="NCBI Taxonomy" id="351675"/>
    <lineage>
        <taxon>Bacteria</taxon>
        <taxon>Pseudomonadati</taxon>
        <taxon>Pseudomonadota</taxon>
        <taxon>Gammaproteobacteria</taxon>
        <taxon>Enterobacterales</taxon>
        <taxon>Morganellaceae</taxon>
        <taxon>Xenorhabdus</taxon>
    </lineage>
</organism>
<dbReference type="Pfam" id="PF03406">
    <property type="entry name" value="Phage_fiber_2"/>
    <property type="match status" value="1"/>
</dbReference>
<evidence type="ECO:0000313" key="6">
    <source>
        <dbReference type="Proteomes" id="UP000198919"/>
    </source>
</evidence>
<evidence type="ECO:0000313" key="7">
    <source>
        <dbReference type="Proteomes" id="UP000224607"/>
    </source>
</evidence>
<dbReference type="GO" id="GO:0046718">
    <property type="term" value="P:symbiont entry into host cell"/>
    <property type="evidence" value="ECO:0007669"/>
    <property type="project" value="InterPro"/>
</dbReference>
<protein>
    <submittedName>
        <fullName evidence="5">Phage Tail Collar Domain</fullName>
    </submittedName>
    <submittedName>
        <fullName evidence="4">Tail protein</fullName>
    </submittedName>
</protein>
<evidence type="ECO:0000259" key="3">
    <source>
        <dbReference type="Pfam" id="PF07484"/>
    </source>
</evidence>